<dbReference type="InterPro" id="IPR052345">
    <property type="entry name" value="Rad_response_metalloprotease"/>
</dbReference>
<name>A0A9W5VKD2_BACCE</name>
<gene>
    <name evidence="2" type="ORF">IGM_04374</name>
</gene>
<proteinExistence type="predicted"/>
<evidence type="ECO:0000313" key="2">
    <source>
        <dbReference type="EMBL" id="EOP85999.1"/>
    </source>
</evidence>
<reference evidence="2 3" key="1">
    <citation type="submission" date="2012-12" db="EMBL/GenBank/DDBJ databases">
        <title>The Genome Sequence of Bacillus cereus HuB4-4.</title>
        <authorList>
            <consortium name="The Broad Institute Genome Sequencing Platform"/>
            <consortium name="The Broad Institute Genome Sequencing Center for Infectious Disease"/>
            <person name="Feldgarden M."/>
            <person name="Van der Auwera G.A."/>
            <person name="Mahillon J."/>
            <person name="Duprez V."/>
            <person name="Timmery S."/>
            <person name="Mattelet C."/>
            <person name="Dierick K."/>
            <person name="Sun M."/>
            <person name="Yu Z."/>
            <person name="Zhu L."/>
            <person name="Hu X."/>
            <person name="Shank E.B."/>
            <person name="Swiecicka I."/>
            <person name="Hansen B.M."/>
            <person name="Andrup L."/>
            <person name="Walker B."/>
            <person name="Young S.K."/>
            <person name="Zeng Q."/>
            <person name="Gargeya S."/>
            <person name="Fitzgerald M."/>
            <person name="Haas B."/>
            <person name="Abouelleil A."/>
            <person name="Alvarado L."/>
            <person name="Arachchi H.M."/>
            <person name="Berlin A.M."/>
            <person name="Chapman S.B."/>
            <person name="Dewar J."/>
            <person name="Goldberg J."/>
            <person name="Griggs A."/>
            <person name="Gujja S."/>
            <person name="Hansen M."/>
            <person name="Howarth C."/>
            <person name="Imamovic A."/>
            <person name="Larimer J."/>
            <person name="McCowan C."/>
            <person name="Murphy C."/>
            <person name="Neiman D."/>
            <person name="Pearson M."/>
            <person name="Priest M."/>
            <person name="Roberts A."/>
            <person name="Saif S."/>
            <person name="Shea T."/>
            <person name="Sisk P."/>
            <person name="Sykes S."/>
            <person name="Wortman J."/>
            <person name="Nusbaum C."/>
            <person name="Birren B."/>
        </authorList>
    </citation>
    <scope>NUCLEOTIDE SEQUENCE [LARGE SCALE GENOMIC DNA]</scope>
    <source>
        <strain evidence="2 3">HuB4-4</strain>
    </source>
</reference>
<dbReference type="PANTHER" id="PTHR43236:SF1">
    <property type="entry name" value="BLL7220 PROTEIN"/>
    <property type="match status" value="1"/>
</dbReference>
<dbReference type="Proteomes" id="UP000014009">
    <property type="component" value="Unassembled WGS sequence"/>
</dbReference>
<sequence length="224" mass="26551">MNYLVIEKTPNYKKAVHAAYETLRKHRITDFPINIFELMNRHDDLIVMSYQDFSKHFDLSMSEVIEMCCSDEGCIGYEPRIKKYIILFNDDVSKSLARVRFTLCHEYGHYILKHAKITDRFLLSRYSITDEEDDILETEANIFARELLAPTFLVNLIEPLNAHFISNYFFISEQASEYIINHIHNCRNHGWNNILSTPFFLRGQLKQIRMSLELNMIHSDYLLK</sequence>
<dbReference type="EMBL" id="AHEF01000074">
    <property type="protein sequence ID" value="EOP85999.1"/>
    <property type="molecule type" value="Genomic_DNA"/>
</dbReference>
<dbReference type="Gene3D" id="1.10.10.2910">
    <property type="match status" value="1"/>
</dbReference>
<dbReference type="PANTHER" id="PTHR43236">
    <property type="entry name" value="ANTITOXIN HIGA1"/>
    <property type="match status" value="1"/>
</dbReference>
<dbReference type="InterPro" id="IPR010359">
    <property type="entry name" value="IrrE_HExxH"/>
</dbReference>
<feature type="domain" description="IrrE N-terminal-like" evidence="1">
    <location>
        <begin position="83"/>
        <end position="175"/>
    </location>
</feature>
<dbReference type="AlphaFoldDB" id="A0A9W5VKD2"/>
<evidence type="ECO:0000259" key="1">
    <source>
        <dbReference type="Pfam" id="PF06114"/>
    </source>
</evidence>
<comment type="caution">
    <text evidence="2">The sequence shown here is derived from an EMBL/GenBank/DDBJ whole genome shotgun (WGS) entry which is preliminary data.</text>
</comment>
<evidence type="ECO:0000313" key="3">
    <source>
        <dbReference type="Proteomes" id="UP000014009"/>
    </source>
</evidence>
<dbReference type="RefSeq" id="WP_016098903.1">
    <property type="nucleotide sequence ID" value="NZ_KB976537.1"/>
</dbReference>
<dbReference type="Pfam" id="PF06114">
    <property type="entry name" value="Peptidase_M78"/>
    <property type="match status" value="1"/>
</dbReference>
<accession>A0A9W5VKD2</accession>
<organism evidence="2 3">
    <name type="scientific">Bacillus cereus HuB4-4</name>
    <dbReference type="NCBI Taxonomy" id="1053211"/>
    <lineage>
        <taxon>Bacteria</taxon>
        <taxon>Bacillati</taxon>
        <taxon>Bacillota</taxon>
        <taxon>Bacilli</taxon>
        <taxon>Bacillales</taxon>
        <taxon>Bacillaceae</taxon>
        <taxon>Bacillus</taxon>
        <taxon>Bacillus cereus group</taxon>
    </lineage>
</organism>
<protein>
    <recommendedName>
        <fullName evidence="1">IrrE N-terminal-like domain-containing protein</fullName>
    </recommendedName>
</protein>